<dbReference type="STRING" id="1094619.G4YX61"/>
<feature type="compositionally biased region" description="Low complexity" evidence="1">
    <location>
        <begin position="1"/>
        <end position="52"/>
    </location>
</feature>
<dbReference type="InterPro" id="IPR011009">
    <property type="entry name" value="Kinase-like_dom_sf"/>
</dbReference>
<organism evidence="4 5">
    <name type="scientific">Phytophthora sojae (strain P6497)</name>
    <name type="common">Soybean stem and root rot agent</name>
    <name type="synonym">Phytophthora megasperma f. sp. glycines</name>
    <dbReference type="NCBI Taxonomy" id="1094619"/>
    <lineage>
        <taxon>Eukaryota</taxon>
        <taxon>Sar</taxon>
        <taxon>Stramenopiles</taxon>
        <taxon>Oomycota</taxon>
        <taxon>Peronosporomycetes</taxon>
        <taxon>Peronosporales</taxon>
        <taxon>Peronosporaceae</taxon>
        <taxon>Phytophthora</taxon>
    </lineage>
</organism>
<dbReference type="SMART" id="SM00220">
    <property type="entry name" value="S_TKc"/>
    <property type="match status" value="1"/>
</dbReference>
<feature type="compositionally biased region" description="Low complexity" evidence="1">
    <location>
        <begin position="485"/>
        <end position="497"/>
    </location>
</feature>
<dbReference type="SUPFAM" id="SSF56112">
    <property type="entry name" value="Protein kinase-like (PK-like)"/>
    <property type="match status" value="1"/>
</dbReference>
<feature type="domain" description="Protein kinase" evidence="3">
    <location>
        <begin position="224"/>
        <end position="466"/>
    </location>
</feature>
<proteinExistence type="predicted"/>
<keyword evidence="2" id="KW-0472">Membrane</keyword>
<dbReference type="PROSITE" id="PS50011">
    <property type="entry name" value="PROTEIN_KINASE_DOM"/>
    <property type="match status" value="1"/>
</dbReference>
<keyword evidence="5" id="KW-1185">Reference proteome</keyword>
<dbReference type="AlphaFoldDB" id="G4YX61"/>
<protein>
    <recommendedName>
        <fullName evidence="3">Protein kinase domain-containing protein</fullName>
    </recommendedName>
</protein>
<evidence type="ECO:0000256" key="2">
    <source>
        <dbReference type="SAM" id="Phobius"/>
    </source>
</evidence>
<feature type="compositionally biased region" description="Low complexity" evidence="1">
    <location>
        <begin position="64"/>
        <end position="139"/>
    </location>
</feature>
<dbReference type="PANTHER" id="PTHR44329:SF214">
    <property type="entry name" value="PROTEIN KINASE DOMAIN-CONTAINING PROTEIN"/>
    <property type="match status" value="1"/>
</dbReference>
<dbReference type="Pfam" id="PF00069">
    <property type="entry name" value="Pkinase"/>
    <property type="match status" value="1"/>
</dbReference>
<name>G4YX61_PHYSP</name>
<dbReference type="GO" id="GO:0004674">
    <property type="term" value="F:protein serine/threonine kinase activity"/>
    <property type="evidence" value="ECO:0007669"/>
    <property type="project" value="TreeGrafter"/>
</dbReference>
<dbReference type="OMA" id="MAATMDH"/>
<feature type="region of interest" description="Disordered" evidence="1">
    <location>
        <begin position="1"/>
        <end position="141"/>
    </location>
</feature>
<feature type="compositionally biased region" description="Pro residues" evidence="1">
    <location>
        <begin position="53"/>
        <end position="63"/>
    </location>
</feature>
<dbReference type="EMBL" id="JH159152">
    <property type="protein sequence ID" value="EGZ25629.1"/>
    <property type="molecule type" value="Genomic_DNA"/>
</dbReference>
<evidence type="ECO:0000313" key="4">
    <source>
        <dbReference type="EMBL" id="EGZ25629.1"/>
    </source>
</evidence>
<dbReference type="Gene3D" id="3.30.200.20">
    <property type="entry name" value="Phosphorylase Kinase, domain 1"/>
    <property type="match status" value="1"/>
</dbReference>
<evidence type="ECO:0000256" key="1">
    <source>
        <dbReference type="SAM" id="MobiDB-lite"/>
    </source>
</evidence>
<evidence type="ECO:0000259" key="3">
    <source>
        <dbReference type="PROSITE" id="PS50011"/>
    </source>
</evidence>
<keyword evidence="2" id="KW-1133">Transmembrane helix</keyword>
<dbReference type="GO" id="GO:0005524">
    <property type="term" value="F:ATP binding"/>
    <property type="evidence" value="ECO:0007669"/>
    <property type="project" value="InterPro"/>
</dbReference>
<dbReference type="Proteomes" id="UP000002640">
    <property type="component" value="Unassembled WGS sequence"/>
</dbReference>
<dbReference type="Gene3D" id="1.10.510.10">
    <property type="entry name" value="Transferase(Phosphotransferase) domain 1"/>
    <property type="match status" value="1"/>
</dbReference>
<dbReference type="InterPro" id="IPR051681">
    <property type="entry name" value="Ser/Thr_Kinases-Pseudokinases"/>
</dbReference>
<feature type="transmembrane region" description="Helical" evidence="2">
    <location>
        <begin position="144"/>
        <end position="170"/>
    </location>
</feature>
<dbReference type="RefSeq" id="XP_009520917.1">
    <property type="nucleotide sequence ID" value="XM_009522622.1"/>
</dbReference>
<dbReference type="InterPro" id="IPR000719">
    <property type="entry name" value="Prot_kinase_dom"/>
</dbReference>
<dbReference type="GeneID" id="20638916"/>
<keyword evidence="2" id="KW-0812">Transmembrane</keyword>
<reference evidence="4 5" key="1">
    <citation type="journal article" date="2006" name="Science">
        <title>Phytophthora genome sequences uncover evolutionary origins and mechanisms of pathogenesis.</title>
        <authorList>
            <person name="Tyler B.M."/>
            <person name="Tripathy S."/>
            <person name="Zhang X."/>
            <person name="Dehal P."/>
            <person name="Jiang R.H."/>
            <person name="Aerts A."/>
            <person name="Arredondo F.D."/>
            <person name="Baxter L."/>
            <person name="Bensasson D."/>
            <person name="Beynon J.L."/>
            <person name="Chapman J."/>
            <person name="Damasceno C.M."/>
            <person name="Dorrance A.E."/>
            <person name="Dou D."/>
            <person name="Dickerman A.W."/>
            <person name="Dubchak I.L."/>
            <person name="Garbelotto M."/>
            <person name="Gijzen M."/>
            <person name="Gordon S.G."/>
            <person name="Govers F."/>
            <person name="Grunwald N.J."/>
            <person name="Huang W."/>
            <person name="Ivors K.L."/>
            <person name="Jones R.W."/>
            <person name="Kamoun S."/>
            <person name="Krampis K."/>
            <person name="Lamour K.H."/>
            <person name="Lee M.K."/>
            <person name="McDonald W.H."/>
            <person name="Medina M."/>
            <person name="Meijer H.J."/>
            <person name="Nordberg E.K."/>
            <person name="Maclean D.J."/>
            <person name="Ospina-Giraldo M.D."/>
            <person name="Morris P.F."/>
            <person name="Phuntumart V."/>
            <person name="Putnam N.H."/>
            <person name="Rash S."/>
            <person name="Rose J.K."/>
            <person name="Sakihama Y."/>
            <person name="Salamov A.A."/>
            <person name="Savidor A."/>
            <person name="Scheuring C.F."/>
            <person name="Smith B.M."/>
            <person name="Sobral B.W."/>
            <person name="Terry A."/>
            <person name="Torto-Alalibo T.A."/>
            <person name="Win J."/>
            <person name="Xu Z."/>
            <person name="Zhang H."/>
            <person name="Grigoriev I.V."/>
            <person name="Rokhsar D.S."/>
            <person name="Boore J.L."/>
        </authorList>
    </citation>
    <scope>NUCLEOTIDE SEQUENCE [LARGE SCALE GENOMIC DNA]</scope>
    <source>
        <strain evidence="4 5">P6497</strain>
    </source>
</reference>
<gene>
    <name evidence="4" type="ORF">PHYSODRAFT_257885</name>
</gene>
<dbReference type="PANTHER" id="PTHR44329">
    <property type="entry name" value="SERINE/THREONINE-PROTEIN KINASE TNNI3K-RELATED"/>
    <property type="match status" value="1"/>
</dbReference>
<evidence type="ECO:0000313" key="5">
    <source>
        <dbReference type="Proteomes" id="UP000002640"/>
    </source>
</evidence>
<dbReference type="KEGG" id="psoj:PHYSODRAFT_257885"/>
<sequence>MGTGSSDTGIDSTTSSSNGSSSSTTGNGRITPASTTKSPATSGNRATTSPSTTPTPKPTPTKTPTPTSTSSTNRVTSPPSPTTTPSTSGSTSSTATTTAAPTTNATSTSGSIQGSGSSLIAGSGSSGGTTDTAPTSSGSSSGGVGIGVIAGIACGCIVVVLVIGAILFFICRRHDAGKHTDDSYMRPTTAPSSRLTATQGMVRGQTGLWDDDIITAKRISRSKVQVRNLLSRGGYGEVYAGVFHGRSVAVKMLLPASRTDIKHVNNFLAEAKMAATMDHPRIVSLVGIAWDSLSNLCVVFEFMEGGDLRSLLDKYLQSGHPVGLDHQKATIAIHSRNVLLNRDLEAKLTDFGVSRQRLDGTMTAGVGTSLWMAPEVMMGERYDDKADIFSLGVMLSELDVHSLPYAREKQTMSDAVLLHRIASGTARVAFSPHSPREFQALGLACVSVDPRDRPTAAEALYRMQLILANKTCQSNGRGNGRSHLEYSGSSESGSYTI</sequence>
<feature type="region of interest" description="Disordered" evidence="1">
    <location>
        <begin position="475"/>
        <end position="497"/>
    </location>
</feature>
<dbReference type="InParanoid" id="G4YX61"/>
<dbReference type="SMR" id="G4YX61"/>
<accession>G4YX61</accession>